<evidence type="ECO:0000313" key="2">
    <source>
        <dbReference type="Proteomes" id="UP000092884"/>
    </source>
</evidence>
<dbReference type="KEGG" id="het:BBW65_05480"/>
<dbReference type="AlphaFoldDB" id="A0A1B1U6F9"/>
<sequence>MQSLESQFWFFRIHKDTFAYSNTPPRAKASYLIISSQSAIHAEFELKTNDFKYLKQELLLTAYQQGILKPDQTYLLNHFTTPQQTFQCFFIPTHFLPKHYQYATLDLFFPLTLLSDGACLIGYDTHYAFCFYQNNALSYHKAIHSSEDLWIATQYVQTILDYQLKEVFYLSPHNSQPPESPLSVSIKPYSLLFSQESYAHFPPNKEVHFTYTALPNAKTDTHTTPIRQTKYTKLLLYIASLACIIYPSSLWLYHLHLSNTLQSLQQDRTEAIQNTSIAQKNLQEISAQMAQLENLKKDNLSLLYAIWSHQNDRLWQQWLLECINLIHQKQLSIQELTISPHKEVFLKLFAPSKEHLMDFQHSLKNTQITLLQTHKEKDETLFYIKLFKH</sequence>
<dbReference type="OrthoDB" id="10021306at2"/>
<gene>
    <name evidence="1" type="ORF">BBW65_05480</name>
</gene>
<dbReference type="STRING" id="222136.BBW65_05480"/>
<dbReference type="EMBL" id="CP016503">
    <property type="protein sequence ID" value="ANV98282.1"/>
    <property type="molecule type" value="Genomic_DNA"/>
</dbReference>
<dbReference type="Proteomes" id="UP000092884">
    <property type="component" value="Chromosome"/>
</dbReference>
<keyword evidence="2" id="KW-1185">Reference proteome</keyword>
<accession>A0A1B1U6F9</accession>
<evidence type="ECO:0000313" key="1">
    <source>
        <dbReference type="EMBL" id="ANV98282.1"/>
    </source>
</evidence>
<dbReference type="RefSeq" id="WP_066340808.1">
    <property type="nucleotide sequence ID" value="NZ_CP016503.1"/>
</dbReference>
<organism evidence="1 2">
    <name type="scientific">Helicobacter enhydrae</name>
    <dbReference type="NCBI Taxonomy" id="222136"/>
    <lineage>
        <taxon>Bacteria</taxon>
        <taxon>Pseudomonadati</taxon>
        <taxon>Campylobacterota</taxon>
        <taxon>Epsilonproteobacteria</taxon>
        <taxon>Campylobacterales</taxon>
        <taxon>Helicobacteraceae</taxon>
        <taxon>Helicobacter</taxon>
    </lineage>
</organism>
<proteinExistence type="predicted"/>
<reference evidence="2" key="1">
    <citation type="submission" date="2016-07" db="EMBL/GenBank/DDBJ databases">
        <authorList>
            <person name="Florea S."/>
            <person name="Webb J.S."/>
            <person name="Jaromczyk J."/>
            <person name="Schardl C.L."/>
        </authorList>
    </citation>
    <scope>NUCLEOTIDE SEQUENCE [LARGE SCALE GENOMIC DNA]</scope>
    <source>
        <strain evidence="2">MIT 01-6242</strain>
    </source>
</reference>
<protein>
    <submittedName>
        <fullName evidence="1">Uncharacterized protein</fullName>
    </submittedName>
</protein>
<name>A0A1B1U6F9_9HELI</name>